<reference evidence="3" key="1">
    <citation type="journal article" date="2019" name="Int. J. Syst. Evol. Microbiol.">
        <title>The Global Catalogue of Microorganisms (GCM) 10K type strain sequencing project: providing services to taxonomists for standard genome sequencing and annotation.</title>
        <authorList>
            <consortium name="The Broad Institute Genomics Platform"/>
            <consortium name="The Broad Institute Genome Sequencing Center for Infectious Disease"/>
            <person name="Wu L."/>
            <person name="Ma J."/>
        </authorList>
    </citation>
    <scope>NUCLEOTIDE SEQUENCE [LARGE SCALE GENOMIC DNA]</scope>
    <source>
        <strain evidence="3">CCUG 63830</strain>
    </source>
</reference>
<organism evidence="2 3">
    <name type="scientific">Deinococcus multiflagellatus</name>
    <dbReference type="NCBI Taxonomy" id="1656887"/>
    <lineage>
        <taxon>Bacteria</taxon>
        <taxon>Thermotogati</taxon>
        <taxon>Deinococcota</taxon>
        <taxon>Deinococci</taxon>
        <taxon>Deinococcales</taxon>
        <taxon>Deinococcaceae</taxon>
        <taxon>Deinococcus</taxon>
    </lineage>
</organism>
<dbReference type="EMBL" id="JBHSWB010000002">
    <property type="protein sequence ID" value="MFC6662931.1"/>
    <property type="molecule type" value="Genomic_DNA"/>
</dbReference>
<name>A0ABW1ZRF8_9DEIO</name>
<dbReference type="RefSeq" id="WP_380058842.1">
    <property type="nucleotide sequence ID" value="NZ_JBHSWB010000002.1"/>
</dbReference>
<accession>A0ABW1ZRF8</accession>
<proteinExistence type="predicted"/>
<dbReference type="Proteomes" id="UP001596317">
    <property type="component" value="Unassembled WGS sequence"/>
</dbReference>
<feature type="compositionally biased region" description="Low complexity" evidence="1">
    <location>
        <begin position="134"/>
        <end position="148"/>
    </location>
</feature>
<evidence type="ECO:0000313" key="3">
    <source>
        <dbReference type="Proteomes" id="UP001596317"/>
    </source>
</evidence>
<feature type="region of interest" description="Disordered" evidence="1">
    <location>
        <begin position="1"/>
        <end position="23"/>
    </location>
</feature>
<protein>
    <submittedName>
        <fullName evidence="2">Uncharacterized protein</fullName>
    </submittedName>
</protein>
<evidence type="ECO:0000313" key="2">
    <source>
        <dbReference type="EMBL" id="MFC6662931.1"/>
    </source>
</evidence>
<evidence type="ECO:0000256" key="1">
    <source>
        <dbReference type="SAM" id="MobiDB-lite"/>
    </source>
</evidence>
<keyword evidence="3" id="KW-1185">Reference proteome</keyword>
<feature type="region of interest" description="Disordered" evidence="1">
    <location>
        <begin position="134"/>
        <end position="154"/>
    </location>
</feature>
<sequence>MGSPAEDLEKVPAAGGAADPVVSWDPAETDSLIDDYMNGRWLQPWTPRGSAQQNRPMVQEVTKDGFRRTWVAEYLSPDQVEAIADEVRAYRDGLMAKAPDPSVRVYTFQHYLNQTLQERVTAIRLLRRQVEDAQPQGAVAAPPVADLAPPEPDLEGPPPVPFNPHATGAQWYRRTDGAPVTIAEVRMVRVGKGERQRFVMSDDPKQLLDVLQITTRYSLTPLESTGS</sequence>
<comment type="caution">
    <text evidence="2">The sequence shown here is derived from an EMBL/GenBank/DDBJ whole genome shotgun (WGS) entry which is preliminary data.</text>
</comment>
<gene>
    <name evidence="2" type="ORF">ACFP90_23085</name>
</gene>